<evidence type="ECO:0000259" key="3">
    <source>
        <dbReference type="PROSITE" id="PS50157"/>
    </source>
</evidence>
<dbReference type="InterPro" id="IPR013087">
    <property type="entry name" value="Znf_C2H2_type"/>
</dbReference>
<accession>A0AA36DTP4</accession>
<dbReference type="SUPFAM" id="SSF57667">
    <property type="entry name" value="beta-beta-alpha zinc fingers"/>
    <property type="match status" value="2"/>
</dbReference>
<keyword evidence="1" id="KW-0862">Zinc</keyword>
<dbReference type="GO" id="GO:0005634">
    <property type="term" value="C:nucleus"/>
    <property type="evidence" value="ECO:0007669"/>
    <property type="project" value="TreeGrafter"/>
</dbReference>
<dbReference type="PANTHER" id="PTHR12958:SF3">
    <property type="entry name" value="ZINC FINGER PROTEIN USH"/>
    <property type="match status" value="1"/>
</dbReference>
<evidence type="ECO:0000256" key="2">
    <source>
        <dbReference type="SAM" id="MobiDB-lite"/>
    </source>
</evidence>
<protein>
    <recommendedName>
        <fullName evidence="3">C2H2-type domain-containing protein</fullName>
    </recommendedName>
</protein>
<organism evidence="4 5">
    <name type="scientific">Cylicocyclus nassatus</name>
    <name type="common">Nematode worm</name>
    <dbReference type="NCBI Taxonomy" id="53992"/>
    <lineage>
        <taxon>Eukaryota</taxon>
        <taxon>Metazoa</taxon>
        <taxon>Ecdysozoa</taxon>
        <taxon>Nematoda</taxon>
        <taxon>Chromadorea</taxon>
        <taxon>Rhabditida</taxon>
        <taxon>Rhabditina</taxon>
        <taxon>Rhabditomorpha</taxon>
        <taxon>Strongyloidea</taxon>
        <taxon>Strongylidae</taxon>
        <taxon>Cylicocyclus</taxon>
    </lineage>
</organism>
<dbReference type="GO" id="GO:0030154">
    <property type="term" value="P:cell differentiation"/>
    <property type="evidence" value="ECO:0007669"/>
    <property type="project" value="TreeGrafter"/>
</dbReference>
<proteinExistence type="predicted"/>
<dbReference type="Gene3D" id="3.30.160.60">
    <property type="entry name" value="Classic Zinc Finger"/>
    <property type="match status" value="1"/>
</dbReference>
<keyword evidence="5" id="KW-1185">Reference proteome</keyword>
<dbReference type="GO" id="GO:0008270">
    <property type="term" value="F:zinc ion binding"/>
    <property type="evidence" value="ECO:0007669"/>
    <property type="project" value="UniProtKB-KW"/>
</dbReference>
<name>A0AA36DTP4_CYLNA</name>
<dbReference type="GO" id="GO:0000122">
    <property type="term" value="P:negative regulation of transcription by RNA polymerase II"/>
    <property type="evidence" value="ECO:0007669"/>
    <property type="project" value="TreeGrafter"/>
</dbReference>
<dbReference type="SMART" id="SM00355">
    <property type="entry name" value="ZnF_C2H2"/>
    <property type="match status" value="3"/>
</dbReference>
<dbReference type="InterPro" id="IPR036236">
    <property type="entry name" value="Znf_C2H2_sf"/>
</dbReference>
<feature type="region of interest" description="Disordered" evidence="2">
    <location>
        <begin position="1"/>
        <end position="28"/>
    </location>
</feature>
<dbReference type="PANTHER" id="PTHR12958">
    <property type="entry name" value="FRIEND OF GATA2-RELATED"/>
    <property type="match status" value="1"/>
</dbReference>
<feature type="domain" description="C2H2-type" evidence="3">
    <location>
        <begin position="438"/>
        <end position="465"/>
    </location>
</feature>
<reference evidence="4" key="1">
    <citation type="submission" date="2023-07" db="EMBL/GenBank/DDBJ databases">
        <authorList>
            <consortium name="CYATHOMIX"/>
        </authorList>
    </citation>
    <scope>NUCLEOTIDE SEQUENCE</scope>
    <source>
        <strain evidence="4">N/A</strain>
    </source>
</reference>
<sequence length="496" mass="55162">MESGSRRKQLRPARVDDDDERRLSPTVSRSTVIATEMCAKPTNGTSCTPALDDVTQPMFDLNVKSEVDEETGVEMMSGETRGPYPVKELRISNSEAENAITLMDQLGNQHYFDVDSIDPIIKRIKPCPNALEANCIVFHVESLIQILITRDVKRGEDLVAIFLPQQQPSTASEDTTEKRYPCPKCHIAKFNNIDNLSAHQKFYCKGNQRVLIAAPPPSFLPSINRQTGIAPPNVILVPIAYHDHQHEMVQLLGPPQTIVPVAIGRPSVAPNGVPQLAIPITEPLIVQRSLCGAVQPPPQLKFAIGDLTVTIPVLPVGMSGLTGLKRTIERPISTPLDLSKRRREDSGSSGTTTPGNSVRTSHSDMEKPFLCACGVSFSADETLKAHKQYYCKMVERRDDNKEPPKKIKTRCNQCDYEPGSLSQLSVHVRTVHNEVQAYVCRLCGYRGFSLRGIRSHMRSHTELDAMKFEFLLANHISKVKTERKSPDNQENLEQDT</sequence>
<dbReference type="GO" id="GO:0045944">
    <property type="term" value="P:positive regulation of transcription by RNA polymerase II"/>
    <property type="evidence" value="ECO:0007669"/>
    <property type="project" value="TreeGrafter"/>
</dbReference>
<dbReference type="GO" id="GO:0061629">
    <property type="term" value="F:RNA polymerase II-specific DNA-binding transcription factor binding"/>
    <property type="evidence" value="ECO:0007669"/>
    <property type="project" value="InterPro"/>
</dbReference>
<dbReference type="PROSITE" id="PS50157">
    <property type="entry name" value="ZINC_FINGER_C2H2_2"/>
    <property type="match status" value="1"/>
</dbReference>
<evidence type="ECO:0000313" key="4">
    <source>
        <dbReference type="EMBL" id="CAJ0593579.1"/>
    </source>
</evidence>
<keyword evidence="1" id="KW-0863">Zinc-finger</keyword>
<dbReference type="GO" id="GO:0007507">
    <property type="term" value="P:heart development"/>
    <property type="evidence" value="ECO:0007669"/>
    <property type="project" value="TreeGrafter"/>
</dbReference>
<feature type="region of interest" description="Disordered" evidence="2">
    <location>
        <begin position="332"/>
        <end position="363"/>
    </location>
</feature>
<feature type="compositionally biased region" description="Basic residues" evidence="2">
    <location>
        <begin position="1"/>
        <end position="11"/>
    </location>
</feature>
<evidence type="ECO:0000313" key="5">
    <source>
        <dbReference type="Proteomes" id="UP001176961"/>
    </source>
</evidence>
<dbReference type="EMBL" id="CATQJL010000112">
    <property type="protein sequence ID" value="CAJ0593579.1"/>
    <property type="molecule type" value="Genomic_DNA"/>
</dbReference>
<evidence type="ECO:0000256" key="1">
    <source>
        <dbReference type="PROSITE-ProRule" id="PRU00042"/>
    </source>
</evidence>
<gene>
    <name evidence="4" type="ORF">CYNAS_LOCUS5562</name>
</gene>
<dbReference type="InterPro" id="IPR039746">
    <property type="entry name" value="FOG"/>
</dbReference>
<dbReference type="AlphaFoldDB" id="A0AA36DTP4"/>
<dbReference type="Proteomes" id="UP001176961">
    <property type="component" value="Unassembled WGS sequence"/>
</dbReference>
<comment type="caution">
    <text evidence="4">The sequence shown here is derived from an EMBL/GenBank/DDBJ whole genome shotgun (WGS) entry which is preliminary data.</text>
</comment>
<keyword evidence="1" id="KW-0479">Metal-binding</keyword>